<dbReference type="Proteomes" id="UP000281431">
    <property type="component" value="Unassembled WGS sequence"/>
</dbReference>
<dbReference type="SUPFAM" id="SSF88723">
    <property type="entry name" value="PIN domain-like"/>
    <property type="match status" value="1"/>
</dbReference>
<protein>
    <submittedName>
        <fullName evidence="1">Uncharacterized protein</fullName>
    </submittedName>
</protein>
<evidence type="ECO:0000313" key="2">
    <source>
        <dbReference type="Proteomes" id="UP000281431"/>
    </source>
</evidence>
<accession>A0A3N6MMR3</accession>
<keyword evidence="2" id="KW-1185">Reference proteome</keyword>
<gene>
    <name evidence="1" type="ORF">EA472_21155</name>
</gene>
<dbReference type="EMBL" id="REFZ01000029">
    <property type="protein sequence ID" value="RQG95756.1"/>
    <property type="molecule type" value="Genomic_DNA"/>
</dbReference>
<comment type="caution">
    <text evidence="1">The sequence shown here is derived from an EMBL/GenBank/DDBJ whole genome shotgun (WGS) entry which is preliminary data.</text>
</comment>
<organism evidence="1 2">
    <name type="scientific">Natrarchaeobius chitinivorans</name>
    <dbReference type="NCBI Taxonomy" id="1679083"/>
    <lineage>
        <taxon>Archaea</taxon>
        <taxon>Methanobacteriati</taxon>
        <taxon>Methanobacteriota</taxon>
        <taxon>Stenosarchaea group</taxon>
        <taxon>Halobacteria</taxon>
        <taxon>Halobacteriales</taxon>
        <taxon>Natrialbaceae</taxon>
        <taxon>Natrarchaeobius</taxon>
    </lineage>
</organism>
<reference evidence="1 2" key="1">
    <citation type="submission" date="2018-10" db="EMBL/GenBank/DDBJ databases">
        <title>Natrarchaeobius chitinivorans gen. nov., sp. nov., and Natrarchaeobius haloalkaliphilus sp. nov., alkaliphilic, chitin-utilizing haloarchaea from hypersaline alkaline lakes.</title>
        <authorList>
            <person name="Sorokin D.Y."/>
            <person name="Elcheninov A.G."/>
            <person name="Kostrikina N.A."/>
            <person name="Bale N.J."/>
            <person name="Sinninghe Damste J.S."/>
            <person name="Khijniak T.V."/>
            <person name="Kublanov I.V."/>
            <person name="Toshchakov S.V."/>
        </authorList>
    </citation>
    <scope>NUCLEOTIDE SEQUENCE [LARGE SCALE GENOMIC DNA]</scope>
    <source>
        <strain evidence="1 2">AArcht7</strain>
    </source>
</reference>
<dbReference type="OrthoDB" id="275390at2157"/>
<evidence type="ECO:0000313" key="1">
    <source>
        <dbReference type="EMBL" id="RQG95756.1"/>
    </source>
</evidence>
<dbReference type="InterPro" id="IPR058703">
    <property type="entry name" value="PIN-containing"/>
</dbReference>
<name>A0A3N6MMR3_NATCH</name>
<dbReference type="Pfam" id="PF26425">
    <property type="entry name" value="PIN_halo"/>
    <property type="match status" value="1"/>
</dbReference>
<sequence length="157" mass="17798">MSVIVVDTNAVIMHGRAFSDRVRAAVETGRTIVVPQSVKRELVDNVLENERAPSNHRESALEIQRLVDDGYLVVRSPDFATSSRVIDEARRRISDESLPEHEVKADQYIPALICNLARDRPVTLVTADRKLRRITRDIVERNGLIDHVELRDPLTVL</sequence>
<dbReference type="Gene3D" id="3.40.50.1010">
    <property type="entry name" value="5'-nuclease"/>
    <property type="match status" value="1"/>
</dbReference>
<dbReference type="AlphaFoldDB" id="A0A3N6MMR3"/>
<proteinExistence type="predicted"/>
<dbReference type="InterPro" id="IPR029060">
    <property type="entry name" value="PIN-like_dom_sf"/>
</dbReference>